<dbReference type="GeneID" id="34519424"/>
<name>W6MIQ7_9ASCO</name>
<evidence type="ECO:0000313" key="2">
    <source>
        <dbReference type="Proteomes" id="UP000019384"/>
    </source>
</evidence>
<evidence type="ECO:0000313" key="1">
    <source>
        <dbReference type="EMBL" id="CDK26026.1"/>
    </source>
</evidence>
<sequence length="95" mass="11041">MKDGEDKEEVLSQEILDKLSQKFLKEVWNSEVAMMESILNLDGSLGLKTRLTMAPSKLTDLLKRLSVYQNESDYYLETVFEFLEMVLDSIYVPKK</sequence>
<keyword evidence="2" id="KW-1185">Reference proteome</keyword>
<dbReference type="HOGENOM" id="CLU_2373095_0_0_1"/>
<proteinExistence type="predicted"/>
<dbReference type="Proteomes" id="UP000019384">
    <property type="component" value="Unassembled WGS sequence"/>
</dbReference>
<dbReference type="AlphaFoldDB" id="W6MIQ7"/>
<dbReference type="RefSeq" id="XP_022458036.1">
    <property type="nucleotide sequence ID" value="XM_022604234.1"/>
</dbReference>
<accession>W6MIQ7</accession>
<reference evidence="1" key="1">
    <citation type="submission" date="2013-12" db="EMBL/GenBank/DDBJ databases">
        <authorList>
            <person name="Genoscope - CEA"/>
        </authorList>
    </citation>
    <scope>NUCLEOTIDE SEQUENCE</scope>
    <source>
        <strain evidence="1">CBS 1993</strain>
    </source>
</reference>
<gene>
    <name evidence="1" type="ORF">KUCA_T00001997001</name>
</gene>
<dbReference type="EMBL" id="HG793126">
    <property type="protein sequence ID" value="CDK26026.1"/>
    <property type="molecule type" value="Genomic_DNA"/>
</dbReference>
<organism evidence="1 2">
    <name type="scientific">Kuraishia capsulata CBS 1993</name>
    <dbReference type="NCBI Taxonomy" id="1382522"/>
    <lineage>
        <taxon>Eukaryota</taxon>
        <taxon>Fungi</taxon>
        <taxon>Dikarya</taxon>
        <taxon>Ascomycota</taxon>
        <taxon>Saccharomycotina</taxon>
        <taxon>Pichiomycetes</taxon>
        <taxon>Pichiales</taxon>
        <taxon>Pichiaceae</taxon>
        <taxon>Kuraishia</taxon>
    </lineage>
</organism>
<protein>
    <submittedName>
        <fullName evidence="1">Uncharacterized protein</fullName>
    </submittedName>
</protein>
<reference evidence="1" key="2">
    <citation type="submission" date="2014-02" db="EMBL/GenBank/DDBJ databases">
        <title>Complete DNA sequence of /Kuraishia capsulata/ illustrates novel genomic features among budding yeasts (/Saccharomycotina/).</title>
        <authorList>
            <person name="Morales L."/>
            <person name="Noel B."/>
            <person name="Porcel B."/>
            <person name="Marcet-Houben M."/>
            <person name="Hullo M-F."/>
            <person name="Sacerdot C."/>
            <person name="Tekaia F."/>
            <person name="Leh-Louis V."/>
            <person name="Despons L."/>
            <person name="Khanna V."/>
            <person name="Aury J-M."/>
            <person name="Barbe V."/>
            <person name="Couloux A."/>
            <person name="Labadie K."/>
            <person name="Pelletier E."/>
            <person name="Souciet J-L."/>
            <person name="Boekhout T."/>
            <person name="Gabaldon T."/>
            <person name="Wincker P."/>
            <person name="Dujon B."/>
        </authorList>
    </citation>
    <scope>NUCLEOTIDE SEQUENCE</scope>
    <source>
        <strain evidence="1">CBS 1993</strain>
    </source>
</reference>